<dbReference type="CDD" id="cd06982">
    <property type="entry name" value="cupin_BauB-like"/>
    <property type="match status" value="1"/>
</dbReference>
<sequence length="103" mass="11378">MTSSSFDYGQAVATVQIDNDRVRVTHWSFPPGTQTGWHLHEMDYVVVPTIAGQMSYETADGAQATRDLVVGDSYAREAGSEHNVINKTDTEFAFVEIELKPQG</sequence>
<dbReference type="EMBL" id="BAAALV010000004">
    <property type="protein sequence ID" value="GAA1918095.1"/>
    <property type="molecule type" value="Genomic_DNA"/>
</dbReference>
<dbReference type="RefSeq" id="WP_152229283.1">
    <property type="nucleotide sequence ID" value="NZ_BAAALV010000004.1"/>
</dbReference>
<reference evidence="3" key="1">
    <citation type="journal article" date="2019" name="Int. J. Syst. Evol. Microbiol.">
        <title>The Global Catalogue of Microorganisms (GCM) 10K type strain sequencing project: providing services to taxonomists for standard genome sequencing and annotation.</title>
        <authorList>
            <consortium name="The Broad Institute Genomics Platform"/>
            <consortium name="The Broad Institute Genome Sequencing Center for Infectious Disease"/>
            <person name="Wu L."/>
            <person name="Ma J."/>
        </authorList>
    </citation>
    <scope>NUCLEOTIDE SEQUENCE [LARGE SCALE GENOMIC DNA]</scope>
    <source>
        <strain evidence="3">JCM 13316</strain>
    </source>
</reference>
<dbReference type="InterPro" id="IPR011051">
    <property type="entry name" value="RmlC_Cupin_sf"/>
</dbReference>
<dbReference type="Proteomes" id="UP001500784">
    <property type="component" value="Unassembled WGS sequence"/>
</dbReference>
<keyword evidence="3" id="KW-1185">Reference proteome</keyword>
<dbReference type="SUPFAM" id="SSF51182">
    <property type="entry name" value="RmlC-like cupins"/>
    <property type="match status" value="1"/>
</dbReference>
<evidence type="ECO:0000313" key="2">
    <source>
        <dbReference type="EMBL" id="GAA1918095.1"/>
    </source>
</evidence>
<feature type="domain" description="Cupin type-2" evidence="1">
    <location>
        <begin position="26"/>
        <end position="97"/>
    </location>
</feature>
<dbReference type="InterPro" id="IPR014710">
    <property type="entry name" value="RmlC-like_jellyroll"/>
</dbReference>
<accession>A0ABP5AT79</accession>
<dbReference type="InterPro" id="IPR013096">
    <property type="entry name" value="Cupin_2"/>
</dbReference>
<name>A0ABP5AT79_9MICC</name>
<evidence type="ECO:0000313" key="3">
    <source>
        <dbReference type="Proteomes" id="UP001500784"/>
    </source>
</evidence>
<protein>
    <submittedName>
        <fullName evidence="2">Cupin domain-containing protein</fullName>
    </submittedName>
</protein>
<gene>
    <name evidence="2" type="ORF">GCM10009688_23920</name>
</gene>
<proteinExistence type="predicted"/>
<dbReference type="Pfam" id="PF07883">
    <property type="entry name" value="Cupin_2"/>
    <property type="match status" value="1"/>
</dbReference>
<dbReference type="Gene3D" id="2.60.120.10">
    <property type="entry name" value="Jelly Rolls"/>
    <property type="match status" value="1"/>
</dbReference>
<comment type="caution">
    <text evidence="2">The sequence shown here is derived from an EMBL/GenBank/DDBJ whole genome shotgun (WGS) entry which is preliminary data.</text>
</comment>
<evidence type="ECO:0000259" key="1">
    <source>
        <dbReference type="Pfam" id="PF07883"/>
    </source>
</evidence>
<organism evidence="2 3">
    <name type="scientific">Arthrobacter gandavensis</name>
    <dbReference type="NCBI Taxonomy" id="169960"/>
    <lineage>
        <taxon>Bacteria</taxon>
        <taxon>Bacillati</taxon>
        <taxon>Actinomycetota</taxon>
        <taxon>Actinomycetes</taxon>
        <taxon>Micrococcales</taxon>
        <taxon>Micrococcaceae</taxon>
        <taxon>Arthrobacter</taxon>
    </lineage>
</organism>